<evidence type="ECO:0000256" key="7">
    <source>
        <dbReference type="ARBA" id="ARBA00047968"/>
    </source>
</evidence>
<comment type="function">
    <text evidence="8">Modifies, by uridylylation and deuridylylation, the PII regulatory proteins (GlnB and homologs), in response to the nitrogen status of the cell that GlnD senses through the glutamine level. Under low glutamine levels, catalyzes the conversion of the PII proteins and UTP to PII-UMP and PPi, while under higher glutamine levels, GlnD hydrolyzes PII-UMP to PII and UMP (deuridylylation). Thus, controls uridylylation state and activity of the PII proteins, and plays an important role in the regulation of nitrogen metabolism.</text>
</comment>
<keyword evidence="1 8" id="KW-0808">Transferase</keyword>
<gene>
    <name evidence="8 11" type="primary">glnD</name>
    <name evidence="11" type="ORF">ES754_06510</name>
</gene>
<dbReference type="HAMAP" id="MF_00277">
    <property type="entry name" value="PII_uridylyl_transf"/>
    <property type="match status" value="1"/>
</dbReference>
<dbReference type="NCBIfam" id="TIGR01693">
    <property type="entry name" value="UTase_glnD"/>
    <property type="match status" value="1"/>
</dbReference>
<dbReference type="SUPFAM" id="SSF55021">
    <property type="entry name" value="ACT-like"/>
    <property type="match status" value="1"/>
</dbReference>
<keyword evidence="6 8" id="KW-0511">Multifunctional enzyme</keyword>
<dbReference type="RefSeq" id="WP_147223105.1">
    <property type="nucleotide sequence ID" value="NZ_CAJGYY010000001.1"/>
</dbReference>
<dbReference type="InterPro" id="IPR010043">
    <property type="entry name" value="UTase/UR"/>
</dbReference>
<dbReference type="PROSITE" id="PS51671">
    <property type="entry name" value="ACT"/>
    <property type="match status" value="2"/>
</dbReference>
<dbReference type="CDD" id="cd04899">
    <property type="entry name" value="ACT_ACR-UUR-like_2"/>
    <property type="match status" value="1"/>
</dbReference>
<dbReference type="PANTHER" id="PTHR47320:SF1">
    <property type="entry name" value="BIFUNCTIONAL URIDYLYLTRANSFERASE_URIDYLYL-REMOVING ENZYME"/>
    <property type="match status" value="1"/>
</dbReference>
<reference evidence="11 12" key="1">
    <citation type="submission" date="2019-08" db="EMBL/GenBank/DDBJ databases">
        <title>Genome sequence of Psychrobacter frigidicola ACAM304 (type strain).</title>
        <authorList>
            <person name="Bowman J.P."/>
        </authorList>
    </citation>
    <scope>NUCLEOTIDE SEQUENCE [LARGE SCALE GENOMIC DNA]</scope>
    <source>
        <strain evidence="11 12">ACAM 304</strain>
    </source>
</reference>
<dbReference type="Pfam" id="PF01966">
    <property type="entry name" value="HD"/>
    <property type="match status" value="1"/>
</dbReference>
<accession>A0A5C7AA62</accession>
<dbReference type="EC" id="3.1.4.-" evidence="8"/>
<protein>
    <recommendedName>
        <fullName evidence="8">Bifunctional uridylyltransferase/uridylyl-removing enzyme</fullName>
        <shortName evidence="8">UTase/UR</shortName>
    </recommendedName>
    <alternativeName>
        <fullName evidence="8">Bifunctional [protein-PII] modification enzyme</fullName>
    </alternativeName>
    <alternativeName>
        <fullName evidence="8">Bifunctional nitrogen sensor protein</fullName>
    </alternativeName>
    <domain>
        <recommendedName>
            <fullName evidence="8">[Protein-PII] uridylyltransferase</fullName>
            <shortName evidence="8">PII uridylyltransferase</shortName>
            <shortName evidence="8">UTase</shortName>
            <ecNumber evidence="8">2.7.7.59</ecNumber>
        </recommendedName>
    </domain>
    <domain>
        <recommendedName>
            <fullName evidence="8">[Protein-PII]-UMP uridylyl-removing enzyme</fullName>
            <shortName evidence="8">UR</shortName>
            <ecNumber evidence="8">3.1.4.-</ecNumber>
        </recommendedName>
    </domain>
</protein>
<dbReference type="Gene3D" id="1.10.3210.10">
    <property type="entry name" value="Hypothetical protein af1432"/>
    <property type="match status" value="1"/>
</dbReference>
<dbReference type="GO" id="GO:0008893">
    <property type="term" value="F:guanosine-3',5'-bis(diphosphate) 3'-diphosphatase activity"/>
    <property type="evidence" value="ECO:0007669"/>
    <property type="project" value="UniProtKB-EC"/>
</dbReference>
<evidence type="ECO:0000256" key="5">
    <source>
        <dbReference type="ARBA" id="ARBA00022842"/>
    </source>
</evidence>
<dbReference type="InterPro" id="IPR043519">
    <property type="entry name" value="NT_sf"/>
</dbReference>
<dbReference type="PIRSF" id="PIRSF006288">
    <property type="entry name" value="PII_uridyltransf"/>
    <property type="match status" value="1"/>
</dbReference>
<evidence type="ECO:0000256" key="6">
    <source>
        <dbReference type="ARBA" id="ARBA00023268"/>
    </source>
</evidence>
<dbReference type="Proteomes" id="UP000321903">
    <property type="component" value="Unassembled WGS sequence"/>
</dbReference>
<dbReference type="InterPro" id="IPR045865">
    <property type="entry name" value="ACT-like_dom_sf"/>
</dbReference>
<comment type="similarity">
    <text evidence="8">Belongs to the GlnD family.</text>
</comment>
<feature type="region of interest" description="Uridylyltransferase" evidence="8">
    <location>
        <begin position="1"/>
        <end position="358"/>
    </location>
</feature>
<keyword evidence="4 8" id="KW-0378">Hydrolase</keyword>
<dbReference type="PANTHER" id="PTHR47320">
    <property type="entry name" value="BIFUNCTIONAL URIDYLYLTRANSFERASE/URIDYLYL-REMOVING ENZYME"/>
    <property type="match status" value="1"/>
</dbReference>
<dbReference type="OrthoDB" id="9758038at2"/>
<comment type="caution">
    <text evidence="11">The sequence shown here is derived from an EMBL/GenBank/DDBJ whole genome shotgun (WGS) entry which is preliminary data.</text>
</comment>
<dbReference type="GO" id="GO:0008773">
    <property type="term" value="F:[protein-PII] uridylyltransferase activity"/>
    <property type="evidence" value="ECO:0007669"/>
    <property type="project" value="UniProtKB-UniRule"/>
</dbReference>
<dbReference type="CDD" id="cd05401">
    <property type="entry name" value="NT_GlnE_GlnD_like"/>
    <property type="match status" value="1"/>
</dbReference>
<keyword evidence="5 8" id="KW-0460">Magnesium</keyword>
<evidence type="ECO:0000313" key="12">
    <source>
        <dbReference type="Proteomes" id="UP000321903"/>
    </source>
</evidence>
<dbReference type="AlphaFoldDB" id="A0A5C7AA62"/>
<dbReference type="InterPro" id="IPR002912">
    <property type="entry name" value="ACT_dom"/>
</dbReference>
<name>A0A5C7AA62_9GAMM</name>
<dbReference type="InterPro" id="IPR003607">
    <property type="entry name" value="HD/PDEase_dom"/>
</dbReference>
<dbReference type="PROSITE" id="PS51831">
    <property type="entry name" value="HD"/>
    <property type="match status" value="1"/>
</dbReference>
<proteinExistence type="inferred from homology"/>
<evidence type="ECO:0000256" key="1">
    <source>
        <dbReference type="ARBA" id="ARBA00022679"/>
    </source>
</evidence>
<feature type="domain" description="ACT" evidence="9">
    <location>
        <begin position="730"/>
        <end position="815"/>
    </location>
</feature>
<evidence type="ECO:0000256" key="8">
    <source>
        <dbReference type="HAMAP-Rule" id="MF_00277"/>
    </source>
</evidence>
<dbReference type="GO" id="GO:0008081">
    <property type="term" value="F:phosphoric diester hydrolase activity"/>
    <property type="evidence" value="ECO:0007669"/>
    <property type="project" value="UniProtKB-UniRule"/>
</dbReference>
<feature type="domain" description="HD" evidence="10">
    <location>
        <begin position="476"/>
        <end position="591"/>
    </location>
</feature>
<comment type="caution">
    <text evidence="8">Lacks conserved residue(s) required for the propagation of feature annotation.</text>
</comment>
<comment type="catalytic activity">
    <reaction evidence="7">
        <text>guanosine 3',5'-bis(diphosphate) + H2O = GDP + diphosphate + H(+)</text>
        <dbReference type="Rhea" id="RHEA:14253"/>
        <dbReference type="ChEBI" id="CHEBI:15377"/>
        <dbReference type="ChEBI" id="CHEBI:15378"/>
        <dbReference type="ChEBI" id="CHEBI:33019"/>
        <dbReference type="ChEBI" id="CHEBI:58189"/>
        <dbReference type="ChEBI" id="CHEBI:77828"/>
        <dbReference type="EC" id="3.1.7.2"/>
    </reaction>
</comment>
<feature type="domain" description="ACT" evidence="9">
    <location>
        <begin position="838"/>
        <end position="913"/>
    </location>
</feature>
<comment type="catalytic activity">
    <reaction evidence="8">
        <text>[protein-PII]-L-tyrosine + UTP = [protein-PII]-uridylyl-L-tyrosine + diphosphate</text>
        <dbReference type="Rhea" id="RHEA:13673"/>
        <dbReference type="Rhea" id="RHEA-COMP:12147"/>
        <dbReference type="Rhea" id="RHEA-COMP:12148"/>
        <dbReference type="ChEBI" id="CHEBI:33019"/>
        <dbReference type="ChEBI" id="CHEBI:46398"/>
        <dbReference type="ChEBI" id="CHEBI:46858"/>
        <dbReference type="ChEBI" id="CHEBI:90602"/>
        <dbReference type="EC" id="2.7.7.59"/>
    </reaction>
</comment>
<sequence length="915" mass="104510">MFTCDVASIYLTPLPTLPATQGSNTTSLDASSVTDKSLFGIPQWLTQINNDISRELECGVAIRQLVAARACAIDDLLIALFNWFELDKTDLALFATGGYGRGELSLYSDIDILLLAPDDIAAEVSTKIDSLVAMLWDIGLEPALAVRSVEECLEAASDHTVASTLLESRLLIGNEALENVPNDIVNKVWSQRDFFEVKIAEAKARYIQHNATEYNLEPNVKTAPGGLRDIHIIGWVTKRYFRIGKLYDLVQQDFLTEKEFDELSFAESYLWQIRHYLHELTERNENRLLFDYQREIAQRMGYETQPDDAPNAAVERFMRDYYRCAMQISTLSEMLTNHYYETIIEPKLPSNERPVKRPLNAHFNQMGDHIAIAHHRVFAQHPETILEMFLLMGQYGIKKVRTRTLRALKIAARGIDQTYRDNPEHQALFLSNLKEQNYLFHRLRTMNRYGVLGNYIPAFAQVTGLMQYDLFHRYTVDAHTLFLIRILHRFTDPRFQQDFPLVSAIFQRIERKEILVLAAMFHDIAKGRGGNHSELGETEAIEFCLTHGMSSADAQLVGWLTRHHLLMSRTAQKKDISDPEVVAIFANLVGNVTHLNHLYVLTVADMNATNPQLWNSWRATLMKQLYAQTRRILRADIDAPTNRQDMIVATRKQALAMLDSTDNQNMNRDEVLKLWDDLGDEYFLREIAEDILWHTGAILNHPPIGRASDADSAPLVVLREHRELALDAVQVFVYTQDQANLFAVTMSVFDQMNLDVLDARIITATRDFALDSYVLLDRSGTLLADEDSQQELKQRLIDAFKNPTLPKLVNKRIPRHLRHFDVPTVISFEFNEASNQHIMSLQTLDQPGLLARVGQVFLQQQIEVHAARITTLGERAEDMFYITDQQDKPLTAEKLDILQAALTASLVIRKDNNCV</sequence>
<organism evidence="11 12">
    <name type="scientific">Psychrobacter frigidicola</name>
    <dbReference type="NCBI Taxonomy" id="45611"/>
    <lineage>
        <taxon>Bacteria</taxon>
        <taxon>Pseudomonadati</taxon>
        <taxon>Pseudomonadota</taxon>
        <taxon>Gammaproteobacteria</taxon>
        <taxon>Moraxellales</taxon>
        <taxon>Moraxellaceae</taxon>
        <taxon>Psychrobacter</taxon>
    </lineage>
</organism>
<evidence type="ECO:0000259" key="9">
    <source>
        <dbReference type="PROSITE" id="PS51671"/>
    </source>
</evidence>
<comment type="cofactor">
    <cofactor evidence="8">
        <name>Mg(2+)</name>
        <dbReference type="ChEBI" id="CHEBI:18420"/>
    </cofactor>
</comment>
<dbReference type="GO" id="GO:0006808">
    <property type="term" value="P:regulation of nitrogen utilization"/>
    <property type="evidence" value="ECO:0007669"/>
    <property type="project" value="UniProtKB-UniRule"/>
</dbReference>
<comment type="domain">
    <text evidence="8">Has four distinct domains: an N-terminal nucleotidyltransferase (NT) domain responsible for UTase activity, a central HD domain that encodes UR activity, and two C-terminal ACT domains that seem to have a role in glutamine sensing.</text>
</comment>
<evidence type="ECO:0000313" key="11">
    <source>
        <dbReference type="EMBL" id="TXD98546.1"/>
    </source>
</evidence>
<dbReference type="SUPFAM" id="SSF81593">
    <property type="entry name" value="Nucleotidyltransferase substrate binding subunit/domain"/>
    <property type="match status" value="1"/>
</dbReference>
<dbReference type="Pfam" id="PF01842">
    <property type="entry name" value="ACT"/>
    <property type="match status" value="1"/>
</dbReference>
<dbReference type="InterPro" id="IPR013546">
    <property type="entry name" value="PII_UdlTrfase/GS_AdlTrfase"/>
</dbReference>
<dbReference type="SMART" id="SM00471">
    <property type="entry name" value="HDc"/>
    <property type="match status" value="1"/>
</dbReference>
<comment type="activity regulation">
    <text evidence="8">Uridylyltransferase (UTase) activity is inhibited by glutamine, while glutamine activates uridylyl-removing (UR) activity.</text>
</comment>
<keyword evidence="12" id="KW-1185">Reference proteome</keyword>
<dbReference type="CDD" id="cd04900">
    <property type="entry name" value="ACT_UUR-like_1"/>
    <property type="match status" value="1"/>
</dbReference>
<evidence type="ECO:0000256" key="4">
    <source>
        <dbReference type="ARBA" id="ARBA00022801"/>
    </source>
</evidence>
<dbReference type="InterPro" id="IPR006674">
    <property type="entry name" value="HD_domain"/>
</dbReference>
<dbReference type="EC" id="2.7.7.59" evidence="8"/>
<dbReference type="SUPFAM" id="SSF109604">
    <property type="entry name" value="HD-domain/PDEase-like"/>
    <property type="match status" value="1"/>
</dbReference>
<keyword evidence="2 8" id="KW-0548">Nucleotidyltransferase</keyword>
<comment type="catalytic activity">
    <reaction evidence="8">
        <text>[protein-PII]-uridylyl-L-tyrosine + H2O = [protein-PII]-L-tyrosine + UMP + H(+)</text>
        <dbReference type="Rhea" id="RHEA:48600"/>
        <dbReference type="Rhea" id="RHEA-COMP:12147"/>
        <dbReference type="Rhea" id="RHEA-COMP:12148"/>
        <dbReference type="ChEBI" id="CHEBI:15377"/>
        <dbReference type="ChEBI" id="CHEBI:15378"/>
        <dbReference type="ChEBI" id="CHEBI:46858"/>
        <dbReference type="ChEBI" id="CHEBI:57865"/>
        <dbReference type="ChEBI" id="CHEBI:90602"/>
    </reaction>
</comment>
<keyword evidence="3" id="KW-0677">Repeat</keyword>
<dbReference type="SUPFAM" id="SSF81301">
    <property type="entry name" value="Nucleotidyltransferase"/>
    <property type="match status" value="1"/>
</dbReference>
<evidence type="ECO:0000256" key="2">
    <source>
        <dbReference type="ARBA" id="ARBA00022695"/>
    </source>
</evidence>
<dbReference type="EMBL" id="VORZ01000001">
    <property type="protein sequence ID" value="TXD98546.1"/>
    <property type="molecule type" value="Genomic_DNA"/>
</dbReference>
<dbReference type="Pfam" id="PF08335">
    <property type="entry name" value="GlnD_UR_UTase"/>
    <property type="match status" value="1"/>
</dbReference>
<evidence type="ECO:0000256" key="3">
    <source>
        <dbReference type="ARBA" id="ARBA00022737"/>
    </source>
</evidence>
<evidence type="ECO:0000259" key="10">
    <source>
        <dbReference type="PROSITE" id="PS51831"/>
    </source>
</evidence>